<organism evidence="13 14">
    <name type="scientific">Lentzea aerocolonigenes</name>
    <name type="common">Lechevalieria aerocolonigenes</name>
    <name type="synonym">Saccharothrix aerocolonigenes</name>
    <dbReference type="NCBI Taxonomy" id="68170"/>
    <lineage>
        <taxon>Bacteria</taxon>
        <taxon>Bacillati</taxon>
        <taxon>Actinomycetota</taxon>
        <taxon>Actinomycetes</taxon>
        <taxon>Pseudonocardiales</taxon>
        <taxon>Pseudonocardiaceae</taxon>
        <taxon>Lentzea</taxon>
    </lineage>
</organism>
<feature type="transmembrane region" description="Helical" evidence="11">
    <location>
        <begin position="235"/>
        <end position="254"/>
    </location>
</feature>
<dbReference type="PROSITE" id="PS50893">
    <property type="entry name" value="ABC_TRANSPORTER_2"/>
    <property type="match status" value="1"/>
</dbReference>
<dbReference type="InterPro" id="IPR003439">
    <property type="entry name" value="ABC_transporter-like_ATP-bd"/>
</dbReference>
<dbReference type="InterPro" id="IPR017871">
    <property type="entry name" value="ABC_transporter-like_CS"/>
</dbReference>
<keyword evidence="6" id="KW-0547">Nucleotide-binding</keyword>
<feature type="transmembrane region" description="Helical" evidence="11">
    <location>
        <begin position="36"/>
        <end position="57"/>
    </location>
</feature>
<evidence type="ECO:0000259" key="12">
    <source>
        <dbReference type="PROSITE" id="PS50893"/>
    </source>
</evidence>
<dbReference type="InterPro" id="IPR027417">
    <property type="entry name" value="P-loop_NTPase"/>
</dbReference>
<dbReference type="GO" id="GO:0034040">
    <property type="term" value="F:ATPase-coupled lipid transmembrane transporter activity"/>
    <property type="evidence" value="ECO:0007669"/>
    <property type="project" value="TreeGrafter"/>
</dbReference>
<evidence type="ECO:0000256" key="5">
    <source>
        <dbReference type="ARBA" id="ARBA00022692"/>
    </source>
</evidence>
<evidence type="ECO:0000256" key="3">
    <source>
        <dbReference type="ARBA" id="ARBA00022475"/>
    </source>
</evidence>
<protein>
    <recommendedName>
        <fullName evidence="12">ABC transporter domain-containing protein</fullName>
    </recommendedName>
</protein>
<dbReference type="PANTHER" id="PTHR24221:SF654">
    <property type="entry name" value="ATP-BINDING CASSETTE SUB-FAMILY B MEMBER 6"/>
    <property type="match status" value="1"/>
</dbReference>
<evidence type="ECO:0000313" key="13">
    <source>
        <dbReference type="EMBL" id="KJK42712.1"/>
    </source>
</evidence>
<keyword evidence="14" id="KW-1185">Reference proteome</keyword>
<keyword evidence="4" id="KW-0997">Cell inner membrane</keyword>
<dbReference type="InterPro" id="IPR003593">
    <property type="entry name" value="AAA+_ATPase"/>
</dbReference>
<evidence type="ECO:0000256" key="7">
    <source>
        <dbReference type="ARBA" id="ARBA00022840"/>
    </source>
</evidence>
<dbReference type="EMBL" id="JYJG01000332">
    <property type="protein sequence ID" value="KJK42712.1"/>
    <property type="molecule type" value="Genomic_DNA"/>
</dbReference>
<dbReference type="AlphaFoldDB" id="A0A0F0GL68"/>
<evidence type="ECO:0000256" key="4">
    <source>
        <dbReference type="ARBA" id="ARBA00022519"/>
    </source>
</evidence>
<keyword evidence="7" id="KW-0067">ATP-binding</keyword>
<keyword evidence="8 11" id="KW-1133">Transmembrane helix</keyword>
<dbReference type="PROSITE" id="PS00211">
    <property type="entry name" value="ABC_TRANSPORTER_1"/>
    <property type="match status" value="1"/>
</dbReference>
<dbReference type="FunFam" id="3.40.50.300:FF:000221">
    <property type="entry name" value="Multidrug ABC transporter ATP-binding protein"/>
    <property type="match status" value="1"/>
</dbReference>
<gene>
    <name evidence="13" type="ORF">UK23_35990</name>
</gene>
<dbReference type="GO" id="GO:0016887">
    <property type="term" value="F:ATP hydrolysis activity"/>
    <property type="evidence" value="ECO:0007669"/>
    <property type="project" value="InterPro"/>
</dbReference>
<name>A0A0F0GL68_LENAE</name>
<evidence type="ECO:0000256" key="6">
    <source>
        <dbReference type="ARBA" id="ARBA00022741"/>
    </source>
</evidence>
<evidence type="ECO:0000256" key="10">
    <source>
        <dbReference type="ARBA" id="ARBA00023455"/>
    </source>
</evidence>
<comment type="caution">
    <text evidence="13">The sequence shown here is derived from an EMBL/GenBank/DDBJ whole genome shotgun (WGS) entry which is preliminary data.</text>
</comment>
<evidence type="ECO:0000256" key="2">
    <source>
        <dbReference type="ARBA" id="ARBA00022448"/>
    </source>
</evidence>
<dbReference type="Gene3D" id="3.40.50.300">
    <property type="entry name" value="P-loop containing nucleotide triphosphate hydrolases"/>
    <property type="match status" value="1"/>
</dbReference>
<dbReference type="Pfam" id="PF00005">
    <property type="entry name" value="ABC_tran"/>
    <property type="match status" value="1"/>
</dbReference>
<dbReference type="PATRIC" id="fig|68170.10.peg.9348"/>
<dbReference type="GO" id="GO:0005524">
    <property type="term" value="F:ATP binding"/>
    <property type="evidence" value="ECO:0007669"/>
    <property type="project" value="UniProtKB-KW"/>
</dbReference>
<keyword evidence="5 11" id="KW-0812">Transmembrane</keyword>
<evidence type="ECO:0000256" key="11">
    <source>
        <dbReference type="SAM" id="Phobius"/>
    </source>
</evidence>
<proteinExistence type="inferred from homology"/>
<feature type="transmembrane region" description="Helical" evidence="11">
    <location>
        <begin position="6"/>
        <end position="29"/>
    </location>
</feature>
<keyword evidence="2" id="KW-0813">Transport</keyword>
<dbReference type="InterPro" id="IPR039421">
    <property type="entry name" value="Type_1_exporter"/>
</dbReference>
<dbReference type="Proteomes" id="UP000033393">
    <property type="component" value="Unassembled WGS sequence"/>
</dbReference>
<dbReference type="PANTHER" id="PTHR24221">
    <property type="entry name" value="ATP-BINDING CASSETTE SUB-FAMILY B"/>
    <property type="match status" value="1"/>
</dbReference>
<accession>A0A0F0GL68</accession>
<evidence type="ECO:0000256" key="8">
    <source>
        <dbReference type="ARBA" id="ARBA00022989"/>
    </source>
</evidence>
<feature type="domain" description="ABC transporter" evidence="12">
    <location>
        <begin position="330"/>
        <end position="573"/>
    </location>
</feature>
<keyword evidence="9 11" id="KW-0472">Membrane</keyword>
<dbReference type="InterPro" id="IPR036640">
    <property type="entry name" value="ABC1_TM_sf"/>
</dbReference>
<reference evidence="13 14" key="1">
    <citation type="submission" date="2015-02" db="EMBL/GenBank/DDBJ databases">
        <authorList>
            <person name="Ju K.-S."/>
            <person name="Doroghazi J.R."/>
            <person name="Metcalf W."/>
        </authorList>
    </citation>
    <scope>NUCLEOTIDE SEQUENCE [LARGE SCALE GENOMIC DNA]</scope>
    <source>
        <strain evidence="13 14">NRRL B-16140</strain>
    </source>
</reference>
<comment type="similarity">
    <text evidence="10">Belongs to the ABC transporter superfamily. Siderophore-Fe(3+) uptake transporter (SIUT) (TC 3.A.1.21) family.</text>
</comment>
<keyword evidence="3" id="KW-1003">Cell membrane</keyword>
<sequence>MLNVLVGVLPGGFMIASSIVVGSAPAAVVGGLGSPAWGSLVVAFAVSAGLLFVQQLLAPLSVSLGRVLKHQVDGRFHDQILAASLRSTGIAGLEDHQAAGDLWLAAEQLERGRTPGDAAAGTVALVVKYTQLATYTVLLGVAVSWWAAAVVCLVTMTFRVGHRAVVRIYTRLRPIMGPLRRESMYFRDLGTGPGAAKETRVFGLTGWLAERYRSSALAALRPVWRERRRANGVAFAWRTVFGVVMAVLVLAWMLSSAAAGQLSLTHLVLGVQATLGAISLGEFYHESDNGTQFGMQSVSALRRFQEASAALDAPQAAASTESAAPLLGGVRFKNVSFAYPGSDRLVLDGLDLTIQAGQCTALVGLNGSGKTTLVKLLSRLYEPTSGAILADGRAISSLEADAWRRQIAVIFQDFNRYELSVADNIAFGAVEQPADPGRVAAAAHKAGIDGAIAKLPHGLGTLLSRRYAEGAELSGGQWQRIALARALYAMDHGARLLVLDEPTSALDVRAEAAFYEEFIANARGRTTLLISHRFSSIRHADRIVVLEHGRVVEDGTHQSLLDQGGRYAGLYDLQARRFQAGEDIEGTER</sequence>
<feature type="transmembrane region" description="Helical" evidence="11">
    <location>
        <begin position="132"/>
        <end position="158"/>
    </location>
</feature>
<evidence type="ECO:0000313" key="14">
    <source>
        <dbReference type="Proteomes" id="UP000033393"/>
    </source>
</evidence>
<dbReference type="SMART" id="SM00382">
    <property type="entry name" value="AAA"/>
    <property type="match status" value="1"/>
</dbReference>
<comment type="subcellular location">
    <subcellularLocation>
        <location evidence="1">Cell inner membrane</location>
        <topology evidence="1">Multi-pass membrane protein</topology>
    </subcellularLocation>
</comment>
<evidence type="ECO:0000256" key="1">
    <source>
        <dbReference type="ARBA" id="ARBA00004429"/>
    </source>
</evidence>
<dbReference type="GO" id="GO:0005886">
    <property type="term" value="C:plasma membrane"/>
    <property type="evidence" value="ECO:0007669"/>
    <property type="project" value="UniProtKB-SubCell"/>
</dbReference>
<evidence type="ECO:0000256" key="9">
    <source>
        <dbReference type="ARBA" id="ARBA00023136"/>
    </source>
</evidence>
<dbReference type="SUPFAM" id="SSF52540">
    <property type="entry name" value="P-loop containing nucleoside triphosphate hydrolases"/>
    <property type="match status" value="1"/>
</dbReference>
<dbReference type="Gene3D" id="1.20.1560.10">
    <property type="entry name" value="ABC transporter type 1, transmembrane domain"/>
    <property type="match status" value="1"/>
</dbReference>